<dbReference type="GO" id="GO:0003723">
    <property type="term" value="F:RNA binding"/>
    <property type="evidence" value="ECO:0007669"/>
    <property type="project" value="TreeGrafter"/>
</dbReference>
<comment type="caution">
    <text evidence="6">The sequence shown here is derived from an EMBL/GenBank/DDBJ whole genome shotgun (WGS) entry which is preliminary data.</text>
</comment>
<feature type="compositionally biased region" description="Low complexity" evidence="4">
    <location>
        <begin position="153"/>
        <end position="163"/>
    </location>
</feature>
<dbReference type="GO" id="GO:0071011">
    <property type="term" value="C:precatalytic spliceosome"/>
    <property type="evidence" value="ECO:0007669"/>
    <property type="project" value="TreeGrafter"/>
</dbReference>
<proteinExistence type="predicted"/>
<evidence type="ECO:0000259" key="5">
    <source>
        <dbReference type="Pfam" id="PF06220"/>
    </source>
</evidence>
<feature type="compositionally biased region" description="Basic and acidic residues" evidence="4">
    <location>
        <begin position="82"/>
        <end position="93"/>
    </location>
</feature>
<keyword evidence="1" id="KW-0479">Metal-binding</keyword>
<name>A0A167UPU4_9HYPO</name>
<evidence type="ECO:0000313" key="7">
    <source>
        <dbReference type="Proteomes" id="UP000076874"/>
    </source>
</evidence>
<evidence type="ECO:0000256" key="2">
    <source>
        <dbReference type="ARBA" id="ARBA00022771"/>
    </source>
</evidence>
<dbReference type="STRING" id="1081102.A0A167UPU4"/>
<evidence type="ECO:0000313" key="6">
    <source>
        <dbReference type="EMBL" id="OAA61785.1"/>
    </source>
</evidence>
<dbReference type="GO" id="GO:0008270">
    <property type="term" value="F:zinc ion binding"/>
    <property type="evidence" value="ECO:0007669"/>
    <property type="project" value="UniProtKB-KW"/>
</dbReference>
<feature type="region of interest" description="Disordered" evidence="4">
    <location>
        <begin position="150"/>
        <end position="193"/>
    </location>
</feature>
<keyword evidence="7" id="KW-1185">Reference proteome</keyword>
<keyword evidence="2" id="KW-0863">Zinc-finger</keyword>
<dbReference type="InterPro" id="IPR036236">
    <property type="entry name" value="Znf_C2H2_sf"/>
</dbReference>
<evidence type="ECO:0000256" key="1">
    <source>
        <dbReference type="ARBA" id="ARBA00022723"/>
    </source>
</evidence>
<keyword evidence="3" id="KW-0862">Zinc</keyword>
<dbReference type="InterPro" id="IPR013085">
    <property type="entry name" value="U1-CZ_Znf_C2H2"/>
</dbReference>
<dbReference type="Gene3D" id="3.30.160.60">
    <property type="entry name" value="Classic Zinc Finger"/>
    <property type="match status" value="1"/>
</dbReference>
<dbReference type="InterPro" id="IPR040023">
    <property type="entry name" value="WBP4"/>
</dbReference>
<dbReference type="Proteomes" id="UP000076874">
    <property type="component" value="Unassembled WGS sequence"/>
</dbReference>
<feature type="compositionally biased region" description="Basic and acidic residues" evidence="4">
    <location>
        <begin position="50"/>
        <end position="66"/>
    </location>
</feature>
<dbReference type="OrthoDB" id="191651at2759"/>
<evidence type="ECO:0000256" key="3">
    <source>
        <dbReference type="ARBA" id="ARBA00022833"/>
    </source>
</evidence>
<feature type="compositionally biased region" description="Basic and acidic residues" evidence="4">
    <location>
        <begin position="271"/>
        <end position="302"/>
    </location>
</feature>
<dbReference type="PANTHER" id="PTHR13173">
    <property type="entry name" value="WW DOMAIN BINDING PROTEIN 4"/>
    <property type="match status" value="1"/>
</dbReference>
<dbReference type="EMBL" id="AZHD01000007">
    <property type="protein sequence ID" value="OAA61785.1"/>
    <property type="molecule type" value="Genomic_DNA"/>
</dbReference>
<accession>A0A167UPU4</accession>
<feature type="compositionally biased region" description="Gly residues" evidence="4">
    <location>
        <begin position="71"/>
        <end position="81"/>
    </location>
</feature>
<protein>
    <submittedName>
        <fullName evidence="6">Formin-binding protein</fullName>
    </submittedName>
</protein>
<feature type="compositionally biased region" description="Basic residues" evidence="4">
    <location>
        <begin position="369"/>
        <end position="380"/>
    </location>
</feature>
<feature type="domain" description="U1-C C2H2-type zinc finger" evidence="5">
    <location>
        <begin position="8"/>
        <end position="42"/>
    </location>
</feature>
<dbReference type="PANTHER" id="PTHR13173:SF10">
    <property type="entry name" value="WW DOMAIN-BINDING PROTEIN 4"/>
    <property type="match status" value="1"/>
</dbReference>
<feature type="region of interest" description="Disordered" evidence="4">
    <location>
        <begin position="50"/>
        <end position="113"/>
    </location>
</feature>
<dbReference type="SUPFAM" id="SSF57667">
    <property type="entry name" value="beta-beta-alpha zinc fingers"/>
    <property type="match status" value="1"/>
</dbReference>
<dbReference type="Pfam" id="PF06220">
    <property type="entry name" value="zf-U1"/>
    <property type="match status" value="1"/>
</dbReference>
<organism evidence="6 7">
    <name type="scientific">Niveomyces insectorum RCEF 264</name>
    <dbReference type="NCBI Taxonomy" id="1081102"/>
    <lineage>
        <taxon>Eukaryota</taxon>
        <taxon>Fungi</taxon>
        <taxon>Dikarya</taxon>
        <taxon>Ascomycota</taxon>
        <taxon>Pezizomycotina</taxon>
        <taxon>Sordariomycetes</taxon>
        <taxon>Hypocreomycetidae</taxon>
        <taxon>Hypocreales</taxon>
        <taxon>Cordycipitaceae</taxon>
        <taxon>Niveomyces</taxon>
    </lineage>
</organism>
<gene>
    <name evidence="6" type="ORF">SPI_04644</name>
</gene>
<dbReference type="GO" id="GO:0000398">
    <property type="term" value="P:mRNA splicing, via spliceosome"/>
    <property type="evidence" value="ECO:0007669"/>
    <property type="project" value="InterPro"/>
</dbReference>
<feature type="compositionally biased region" description="Pro residues" evidence="4">
    <location>
        <begin position="311"/>
        <end position="321"/>
    </location>
</feature>
<evidence type="ECO:0000256" key="4">
    <source>
        <dbReference type="SAM" id="MobiDB-lite"/>
    </source>
</evidence>
<dbReference type="AlphaFoldDB" id="A0A167UPU4"/>
<feature type="compositionally biased region" description="Basic and acidic residues" evidence="4">
    <location>
        <begin position="170"/>
        <end position="181"/>
    </location>
</feature>
<sequence>MADYWKSIPKYWCKNCSTYVADTKLGRANHEATGKHQGAVRRALRDLHRNHERQEREQEKARREVARLNGLVGGPEEGGAGGERKQLEKDTKPRPAVRPPPRPTAAATAAPRDQLEQLADLGVSIPDAFRGELAMAGDWTVTATRVVDNSSQGAADRAAARAVGVRKRLRSDDGDDGGHGDDGDDGAEGASLLTDVGHADEKTRSLNMDAAVQGLFKRPRHWGRVDARAGPGAEGDDLDNLLSGTLLQPVKKKQEEVEAMVKGEATADAQTRVKSEEAADTKQEEDDTRRRKLEQARVKTEVGDDAAEAPQLPPAEAPSPPAKVKQEDDERGGDEQTAANKDIATVPPIPHGAGQGDNRAPPPAESVLFKKRKTKTVRHK</sequence>
<reference evidence="6 7" key="1">
    <citation type="journal article" date="2016" name="Genome Biol. Evol.">
        <title>Divergent and convergent evolution of fungal pathogenicity.</title>
        <authorList>
            <person name="Shang Y."/>
            <person name="Xiao G."/>
            <person name="Zheng P."/>
            <person name="Cen K."/>
            <person name="Zhan S."/>
            <person name="Wang C."/>
        </authorList>
    </citation>
    <scope>NUCLEOTIDE SEQUENCE [LARGE SCALE GENOMIC DNA]</scope>
    <source>
        <strain evidence="6 7">RCEF 264</strain>
    </source>
</reference>
<feature type="region of interest" description="Disordered" evidence="4">
    <location>
        <begin position="255"/>
        <end position="380"/>
    </location>
</feature>